<keyword evidence="2" id="KW-1185">Reference proteome</keyword>
<accession>A0A8J2JU66</accession>
<evidence type="ECO:0000313" key="1">
    <source>
        <dbReference type="EMBL" id="CAG7721814.1"/>
    </source>
</evidence>
<reference evidence="1" key="1">
    <citation type="submission" date="2021-06" db="EMBL/GenBank/DDBJ databases">
        <authorList>
            <person name="Hodson N. C."/>
            <person name="Mongue J. A."/>
            <person name="Jaron S. K."/>
        </authorList>
    </citation>
    <scope>NUCLEOTIDE SEQUENCE</scope>
</reference>
<dbReference type="AlphaFoldDB" id="A0A8J2JU66"/>
<name>A0A8J2JU66_9HEXA</name>
<dbReference type="Proteomes" id="UP000708208">
    <property type="component" value="Unassembled WGS sequence"/>
</dbReference>
<organism evidence="1 2">
    <name type="scientific">Allacma fusca</name>
    <dbReference type="NCBI Taxonomy" id="39272"/>
    <lineage>
        <taxon>Eukaryota</taxon>
        <taxon>Metazoa</taxon>
        <taxon>Ecdysozoa</taxon>
        <taxon>Arthropoda</taxon>
        <taxon>Hexapoda</taxon>
        <taxon>Collembola</taxon>
        <taxon>Symphypleona</taxon>
        <taxon>Sminthuridae</taxon>
        <taxon>Allacma</taxon>
    </lineage>
</organism>
<sequence length="48" mass="5350">MGHVSALLKFYKDCAVEPEDKTVTISGSQWIFYNCLVEKSLGSNEITP</sequence>
<gene>
    <name evidence="1" type="ORF">AFUS01_LOCUS11004</name>
</gene>
<proteinExistence type="predicted"/>
<dbReference type="EMBL" id="CAJVCH010083129">
    <property type="protein sequence ID" value="CAG7721814.1"/>
    <property type="molecule type" value="Genomic_DNA"/>
</dbReference>
<evidence type="ECO:0000313" key="2">
    <source>
        <dbReference type="Proteomes" id="UP000708208"/>
    </source>
</evidence>
<comment type="caution">
    <text evidence="1">The sequence shown here is derived from an EMBL/GenBank/DDBJ whole genome shotgun (WGS) entry which is preliminary data.</text>
</comment>
<feature type="non-terminal residue" evidence="1">
    <location>
        <position position="48"/>
    </location>
</feature>
<feature type="non-terminal residue" evidence="1">
    <location>
        <position position="1"/>
    </location>
</feature>
<protein>
    <submittedName>
        <fullName evidence="1">Uncharacterized protein</fullName>
    </submittedName>
</protein>